<name>A0ACC2JDU7_9PEZI</name>
<comment type="caution">
    <text evidence="1">The sequence shown here is derived from an EMBL/GenBank/DDBJ whole genome shotgun (WGS) entry which is preliminary data.</text>
</comment>
<dbReference type="EMBL" id="JAPUUL010002218">
    <property type="protein sequence ID" value="KAJ8125703.1"/>
    <property type="molecule type" value="Genomic_DNA"/>
</dbReference>
<evidence type="ECO:0000313" key="2">
    <source>
        <dbReference type="Proteomes" id="UP001153332"/>
    </source>
</evidence>
<protein>
    <submittedName>
        <fullName evidence="1">Uncharacterized protein</fullName>
    </submittedName>
</protein>
<sequence length="156" mass="17506">MDTSADRDPGKFLTIPVVFPVFGAKVPHNTVQATIRIRQFQSYYDLADEILYVGIGVLRKILGEDDDRVTEEMHKLGRSMSLLGTVYFVWDFAPQIQFTETGYSMPAYGTSEASCLSHEQLSEYLHTACTGRISYIFIAAEITPDGVKRTGLKEIE</sequence>
<keyword evidence="2" id="KW-1185">Reference proteome</keyword>
<gene>
    <name evidence="1" type="ORF">O1611_g7935</name>
</gene>
<dbReference type="Proteomes" id="UP001153332">
    <property type="component" value="Unassembled WGS sequence"/>
</dbReference>
<evidence type="ECO:0000313" key="1">
    <source>
        <dbReference type="EMBL" id="KAJ8125703.1"/>
    </source>
</evidence>
<reference evidence="1" key="1">
    <citation type="submission" date="2022-12" db="EMBL/GenBank/DDBJ databases">
        <title>Genome Sequence of Lasiodiplodia mahajangana.</title>
        <authorList>
            <person name="Buettner E."/>
        </authorList>
    </citation>
    <scope>NUCLEOTIDE SEQUENCE</scope>
    <source>
        <strain evidence="1">VT137</strain>
    </source>
</reference>
<organism evidence="1 2">
    <name type="scientific">Lasiodiplodia mahajangana</name>
    <dbReference type="NCBI Taxonomy" id="1108764"/>
    <lineage>
        <taxon>Eukaryota</taxon>
        <taxon>Fungi</taxon>
        <taxon>Dikarya</taxon>
        <taxon>Ascomycota</taxon>
        <taxon>Pezizomycotina</taxon>
        <taxon>Dothideomycetes</taxon>
        <taxon>Dothideomycetes incertae sedis</taxon>
        <taxon>Botryosphaeriales</taxon>
        <taxon>Botryosphaeriaceae</taxon>
        <taxon>Lasiodiplodia</taxon>
    </lineage>
</organism>
<proteinExistence type="predicted"/>
<accession>A0ACC2JDU7</accession>